<dbReference type="AlphaFoldDB" id="A0A1E5HC01"/>
<evidence type="ECO:0000313" key="2">
    <source>
        <dbReference type="Proteomes" id="UP000094469"/>
    </source>
</evidence>
<proteinExistence type="predicted"/>
<dbReference type="RefSeq" id="WP_069640289.1">
    <property type="nucleotide sequence ID" value="NZ_JAFBEZ010000022.1"/>
</dbReference>
<comment type="caution">
    <text evidence="1">The sequence shown here is derived from an EMBL/GenBank/DDBJ whole genome shotgun (WGS) entry which is preliminary data.</text>
</comment>
<gene>
    <name evidence="1" type="ORF">BCR24_03355</name>
</gene>
<organism evidence="1 2">
    <name type="scientific">Enterococcus ureilyticus</name>
    <dbReference type="NCBI Taxonomy" id="1131292"/>
    <lineage>
        <taxon>Bacteria</taxon>
        <taxon>Bacillati</taxon>
        <taxon>Bacillota</taxon>
        <taxon>Bacilli</taxon>
        <taxon>Lactobacillales</taxon>
        <taxon>Enterococcaceae</taxon>
        <taxon>Enterococcus</taxon>
    </lineage>
</organism>
<dbReference type="EMBL" id="MIKC01000023">
    <property type="protein sequence ID" value="OEG22180.1"/>
    <property type="molecule type" value="Genomic_DNA"/>
</dbReference>
<sequence>MLEKILDLQRNDRRLELISLMIGTTILDNWKFVFFSDSKGADLPENLMADFGTISVMSISGTSKFNYYDKIQAENLVKKSDSDFRFVTCINFDTQLISYMVDLFENKNIEKHRDVYLFLKHVLKYKMDYTCIPYSIENCSKLYNEKTKIGVWKTLRTFFFFKSMNNLKEFDKFFSSNEPLMINREIEYETQSFVEKTMKPLGKNLSTKDPRFMQKIIHCLILQVIIIKNSSKKGIKKKVELLFDFWFNQIGIFMYREIAICYLYLKNDKKVEKFFRKIQKNNENILGTISGMAWDLFHIRNLEKPMGSSENMDADFEMHLLATYDKGLKEILSSYPIKSISFYKSETMELRTYPFYKYSIEELITEIDLEQFSKKRSQKNRNKIYEKTNFDYVINERENVLKKLFEK</sequence>
<protein>
    <submittedName>
        <fullName evidence="1">Uncharacterized protein</fullName>
    </submittedName>
</protein>
<dbReference type="OrthoDB" id="7059787at2"/>
<dbReference type="STRING" id="1131292.BCR24_03355"/>
<name>A0A1E5HC01_9ENTE</name>
<reference evidence="2" key="1">
    <citation type="submission" date="2016-09" db="EMBL/GenBank/DDBJ databases">
        <authorList>
            <person name="Gulvik C.A."/>
        </authorList>
    </citation>
    <scope>NUCLEOTIDE SEQUENCE [LARGE SCALE GENOMIC DNA]</scope>
    <source>
        <strain evidence="2">LMG 26676</strain>
    </source>
</reference>
<keyword evidence="2" id="KW-1185">Reference proteome</keyword>
<accession>A0A1E5HC01</accession>
<evidence type="ECO:0000313" key="1">
    <source>
        <dbReference type="EMBL" id="OEG22180.1"/>
    </source>
</evidence>
<dbReference type="Proteomes" id="UP000094469">
    <property type="component" value="Unassembled WGS sequence"/>
</dbReference>